<gene>
    <name evidence="1" type="ORF">FA95DRAFT_1681154</name>
</gene>
<accession>A0ACB8RKB9</accession>
<keyword evidence="2" id="KW-1185">Reference proteome</keyword>
<organism evidence="1 2">
    <name type="scientific">Auriscalpium vulgare</name>
    <dbReference type="NCBI Taxonomy" id="40419"/>
    <lineage>
        <taxon>Eukaryota</taxon>
        <taxon>Fungi</taxon>
        <taxon>Dikarya</taxon>
        <taxon>Basidiomycota</taxon>
        <taxon>Agaricomycotina</taxon>
        <taxon>Agaricomycetes</taxon>
        <taxon>Russulales</taxon>
        <taxon>Auriscalpiaceae</taxon>
        <taxon>Auriscalpium</taxon>
    </lineage>
</organism>
<reference evidence="1" key="2">
    <citation type="journal article" date="2022" name="New Phytol.">
        <title>Evolutionary transition to the ectomycorrhizal habit in the genomes of a hyperdiverse lineage of mushroom-forming fungi.</title>
        <authorList>
            <person name="Looney B."/>
            <person name="Miyauchi S."/>
            <person name="Morin E."/>
            <person name="Drula E."/>
            <person name="Courty P.E."/>
            <person name="Kohler A."/>
            <person name="Kuo A."/>
            <person name="LaButti K."/>
            <person name="Pangilinan J."/>
            <person name="Lipzen A."/>
            <person name="Riley R."/>
            <person name="Andreopoulos W."/>
            <person name="He G."/>
            <person name="Johnson J."/>
            <person name="Nolan M."/>
            <person name="Tritt A."/>
            <person name="Barry K.W."/>
            <person name="Grigoriev I.V."/>
            <person name="Nagy L.G."/>
            <person name="Hibbett D."/>
            <person name="Henrissat B."/>
            <person name="Matheny P.B."/>
            <person name="Labbe J."/>
            <person name="Martin F.M."/>
        </authorList>
    </citation>
    <scope>NUCLEOTIDE SEQUENCE</scope>
    <source>
        <strain evidence="1">FP105234-sp</strain>
    </source>
</reference>
<evidence type="ECO:0000313" key="1">
    <source>
        <dbReference type="EMBL" id="KAI0044495.1"/>
    </source>
</evidence>
<comment type="caution">
    <text evidence="1">The sequence shown here is derived from an EMBL/GenBank/DDBJ whole genome shotgun (WGS) entry which is preliminary data.</text>
</comment>
<dbReference type="Proteomes" id="UP000814033">
    <property type="component" value="Unassembled WGS sequence"/>
</dbReference>
<reference evidence="1" key="1">
    <citation type="submission" date="2021-02" db="EMBL/GenBank/DDBJ databases">
        <authorList>
            <consortium name="DOE Joint Genome Institute"/>
            <person name="Ahrendt S."/>
            <person name="Looney B.P."/>
            <person name="Miyauchi S."/>
            <person name="Morin E."/>
            <person name="Drula E."/>
            <person name="Courty P.E."/>
            <person name="Chicoki N."/>
            <person name="Fauchery L."/>
            <person name="Kohler A."/>
            <person name="Kuo A."/>
            <person name="Labutti K."/>
            <person name="Pangilinan J."/>
            <person name="Lipzen A."/>
            <person name="Riley R."/>
            <person name="Andreopoulos W."/>
            <person name="He G."/>
            <person name="Johnson J."/>
            <person name="Barry K.W."/>
            <person name="Grigoriev I.V."/>
            <person name="Nagy L."/>
            <person name="Hibbett D."/>
            <person name="Henrissat B."/>
            <person name="Matheny P.B."/>
            <person name="Labbe J."/>
            <person name="Martin F."/>
        </authorList>
    </citation>
    <scope>NUCLEOTIDE SEQUENCE</scope>
    <source>
        <strain evidence="1">FP105234-sp</strain>
    </source>
</reference>
<name>A0ACB8RKB9_9AGAM</name>
<proteinExistence type="predicted"/>
<evidence type="ECO:0000313" key="2">
    <source>
        <dbReference type="Proteomes" id="UP000814033"/>
    </source>
</evidence>
<protein>
    <submittedName>
        <fullName evidence="1">Uncharacterized protein</fullName>
    </submittedName>
</protein>
<sequence length="391" mass="42481">MPPTGLSSGMFANATRESSPARGRTATRGNQHGRQSNKSKSNSQTRTSARDMLAQGGMRIILDPCERCVKAQTACTPAQNFGVCAHCKRLRLRCSRVPLQPGGHPIRSHQLPINEYLTALREQKIGFKMLRFMSPENGSVAEEAEVPAPRGRKRQRSPESSSQPDAEEEGIGNRTRSQIRAVTQLPRGRRASPIVNTSPTKARPDTLSRSGASEKRRAPGFTHPPPRDPPQRRRDASLTRTTQPSATKKKRLPATTRTGSVPIVLIPSGASRKPSGLGLPSPQSDAGHSATDIDDLDQPPDPGPPSRSVGRPAQVQRLVPDPPRAVPSGAPTAQDMRRLSQSIETLTLSVEDMREALVARGEQAMRVGNDMTVAGLCRRLDDFLDRLDLVQ</sequence>
<dbReference type="EMBL" id="MU275981">
    <property type="protein sequence ID" value="KAI0044495.1"/>
    <property type="molecule type" value="Genomic_DNA"/>
</dbReference>